<protein>
    <recommendedName>
        <fullName evidence="5">Probable hydrogen peroxide-inducible genes activator</fullName>
    </recommendedName>
</protein>
<dbReference type="Gene3D" id="1.10.10.10">
    <property type="entry name" value="Winged helix-like DNA-binding domain superfamily/Winged helix DNA-binding domain"/>
    <property type="match status" value="1"/>
</dbReference>
<dbReference type="Proteomes" id="UP000199707">
    <property type="component" value="Unassembled WGS sequence"/>
</dbReference>
<dbReference type="PANTHER" id="PTHR30419">
    <property type="entry name" value="HTH-TYPE TRANSCRIPTIONAL REGULATOR YBHD"/>
    <property type="match status" value="1"/>
</dbReference>
<gene>
    <name evidence="8" type="ORF">SAMN02799620_03078</name>
</gene>
<evidence type="ECO:0000256" key="3">
    <source>
        <dbReference type="ARBA" id="ARBA00023125"/>
    </source>
</evidence>
<dbReference type="AlphaFoldDB" id="A0A1G4WG67"/>
<reference evidence="9" key="1">
    <citation type="submission" date="2016-10" db="EMBL/GenBank/DDBJ databases">
        <authorList>
            <person name="Varghese N."/>
            <person name="Submissions S."/>
        </authorList>
    </citation>
    <scope>NUCLEOTIDE SEQUENCE [LARGE SCALE GENOMIC DNA]</scope>
    <source>
        <strain evidence="9">UNC267MFSha1.1M11</strain>
    </source>
</reference>
<keyword evidence="2" id="KW-0805">Transcription regulation</keyword>
<dbReference type="GO" id="GO:0003700">
    <property type="term" value="F:DNA-binding transcription factor activity"/>
    <property type="evidence" value="ECO:0007669"/>
    <property type="project" value="InterPro"/>
</dbReference>
<evidence type="ECO:0000313" key="8">
    <source>
        <dbReference type="EMBL" id="SCX21763.1"/>
    </source>
</evidence>
<evidence type="ECO:0000256" key="4">
    <source>
        <dbReference type="ARBA" id="ARBA00023163"/>
    </source>
</evidence>
<name>A0A1G4WG67_9MYCO</name>
<dbReference type="Gene3D" id="3.40.190.290">
    <property type="match status" value="1"/>
</dbReference>
<comment type="function">
    <text evidence="6">Required for the induction the katG gene for catalase. Involved in the response to hydrogen peroxide.</text>
</comment>
<dbReference type="EMBL" id="FMUB01000006">
    <property type="protein sequence ID" value="SCX21763.1"/>
    <property type="molecule type" value="Genomic_DNA"/>
</dbReference>
<comment type="similarity">
    <text evidence="1">Belongs to the LysR transcriptional regulatory family.</text>
</comment>
<dbReference type="FunFam" id="1.10.10.10:FF:000001">
    <property type="entry name" value="LysR family transcriptional regulator"/>
    <property type="match status" value="1"/>
</dbReference>
<evidence type="ECO:0000256" key="6">
    <source>
        <dbReference type="ARBA" id="ARBA00056658"/>
    </source>
</evidence>
<proteinExistence type="inferred from homology"/>
<dbReference type="PROSITE" id="PS50931">
    <property type="entry name" value="HTH_LYSR"/>
    <property type="match status" value="1"/>
</dbReference>
<dbReference type="InterPro" id="IPR036390">
    <property type="entry name" value="WH_DNA-bd_sf"/>
</dbReference>
<dbReference type="STRING" id="1502745.SAMN02799620_03078"/>
<evidence type="ECO:0000256" key="5">
    <source>
        <dbReference type="ARBA" id="ARBA00040885"/>
    </source>
</evidence>
<dbReference type="RefSeq" id="WP_090358350.1">
    <property type="nucleotide sequence ID" value="NZ_FMUB01000006.1"/>
</dbReference>
<dbReference type="PRINTS" id="PR00039">
    <property type="entry name" value="HTHLYSR"/>
</dbReference>
<sequence>MELRQIEHFLAVAGELSFTRAAERAHVVQSALSTSVAKLERELGVQLFDRSRQQITLTAAGERFRVHAFEVLRTTKAATESVGEFRGSLSGTVEFGSLISFGPLDVAGALGEFHRAHPHVRLRLRLSQSGASAYLTALTEGSLDLALVSMPNRFPAQLDLRLLFEEPMAFVCRTDHPLARAAPLDIADLAAEELVGFPSDFGLRRLVDNAFHAAGVHAQTQYEVPAGFAAIAELVSNGLGTTFMPRSEARRFPGLHASDLTNPVTWQVYLASPPVEQMTPATARLADTLLAAAAQARAR</sequence>
<dbReference type="SUPFAM" id="SSF53850">
    <property type="entry name" value="Periplasmic binding protein-like II"/>
    <property type="match status" value="1"/>
</dbReference>
<dbReference type="InterPro" id="IPR005119">
    <property type="entry name" value="LysR_subst-bd"/>
</dbReference>
<dbReference type="Pfam" id="PF00126">
    <property type="entry name" value="HTH_1"/>
    <property type="match status" value="1"/>
</dbReference>
<keyword evidence="3 8" id="KW-0238">DNA-binding</keyword>
<dbReference type="SUPFAM" id="SSF46785">
    <property type="entry name" value="Winged helix' DNA-binding domain"/>
    <property type="match status" value="1"/>
</dbReference>
<organism evidence="8 9">
    <name type="scientific">Mycolicibacterium fluoranthenivorans</name>
    <dbReference type="NCBI Taxonomy" id="258505"/>
    <lineage>
        <taxon>Bacteria</taxon>
        <taxon>Bacillati</taxon>
        <taxon>Actinomycetota</taxon>
        <taxon>Actinomycetes</taxon>
        <taxon>Mycobacteriales</taxon>
        <taxon>Mycobacteriaceae</taxon>
        <taxon>Mycolicibacterium</taxon>
    </lineage>
</organism>
<evidence type="ECO:0000256" key="2">
    <source>
        <dbReference type="ARBA" id="ARBA00023015"/>
    </source>
</evidence>
<dbReference type="InterPro" id="IPR000847">
    <property type="entry name" value="LysR_HTH_N"/>
</dbReference>
<evidence type="ECO:0000313" key="9">
    <source>
        <dbReference type="Proteomes" id="UP000199707"/>
    </source>
</evidence>
<dbReference type="InterPro" id="IPR036388">
    <property type="entry name" value="WH-like_DNA-bd_sf"/>
</dbReference>
<dbReference type="GO" id="GO:0003677">
    <property type="term" value="F:DNA binding"/>
    <property type="evidence" value="ECO:0007669"/>
    <property type="project" value="UniProtKB-KW"/>
</dbReference>
<dbReference type="InterPro" id="IPR050950">
    <property type="entry name" value="HTH-type_LysR_regulators"/>
</dbReference>
<dbReference type="Pfam" id="PF03466">
    <property type="entry name" value="LysR_substrate"/>
    <property type="match status" value="1"/>
</dbReference>
<evidence type="ECO:0000259" key="7">
    <source>
        <dbReference type="PROSITE" id="PS50931"/>
    </source>
</evidence>
<keyword evidence="4" id="KW-0804">Transcription</keyword>
<feature type="domain" description="HTH lysR-type" evidence="7">
    <location>
        <begin position="1"/>
        <end position="58"/>
    </location>
</feature>
<evidence type="ECO:0000256" key="1">
    <source>
        <dbReference type="ARBA" id="ARBA00009437"/>
    </source>
</evidence>
<dbReference type="GO" id="GO:0005829">
    <property type="term" value="C:cytosol"/>
    <property type="evidence" value="ECO:0007669"/>
    <property type="project" value="TreeGrafter"/>
</dbReference>
<accession>A0A1G4WG67</accession>
<dbReference type="CDD" id="cd08436">
    <property type="entry name" value="PBP2_LTTR_like_3"/>
    <property type="match status" value="1"/>
</dbReference>